<keyword evidence="5" id="KW-0812">Transmembrane</keyword>
<dbReference type="SUPFAM" id="SSF53448">
    <property type="entry name" value="Nucleotide-diphospho-sugar transferases"/>
    <property type="match status" value="1"/>
</dbReference>
<dbReference type="GO" id="GO:0016020">
    <property type="term" value="C:membrane"/>
    <property type="evidence" value="ECO:0007669"/>
    <property type="project" value="UniProtKB-SubCell"/>
</dbReference>
<dbReference type="RefSeq" id="XP_056082856.1">
    <property type="nucleotide sequence ID" value="XM_056223245.1"/>
</dbReference>
<dbReference type="Proteomes" id="UP001161438">
    <property type="component" value="Chromosome 9"/>
</dbReference>
<evidence type="ECO:0000256" key="7">
    <source>
        <dbReference type="ARBA" id="ARBA00022989"/>
    </source>
</evidence>
<comment type="similarity">
    <text evidence="2">Belongs to the MNN1/MNT family.</text>
</comment>
<protein>
    <recommendedName>
        <fullName evidence="12">Mnt3p</fullName>
    </recommendedName>
</protein>
<keyword evidence="4" id="KW-0808">Transferase</keyword>
<dbReference type="Pfam" id="PF11051">
    <property type="entry name" value="Mannosyl_trans3"/>
    <property type="match status" value="1"/>
</dbReference>
<sequence length="630" mass="72521">MLKSLKSRRLIIRRSVIFLLFFFFSYLIFSASRHAPSSAKANNIEGERTAVESSVFRWIEERQRQIEPENFIKRLLAHLLPSLNRTPYNERVLLTQLAKNEILKRDKCRYIFEVLYKIDPHWDNAQTVDFHNVDGIDNTLASLLGERLRTYDYCFLSGQLDPTKIFENSTVNPYDLQNKIFPFLKKTSKESKIVMWPVITDLTTGELVPAPEIDMEPSTFNGNFWSNWNSLSEGRGFVLTFAEKDVPLFLKQLKVMDFLRNELPFQIITTGEGLSTESIAEISKIAKEAKQKVYLVDCSTVLDTEFSKKYISFFQNKWVATLFNTFKEYILLDADVVPFVESDYFFDSPSYRQSGILLFKDRVMKSEQTFSYCIEMLREVEPSGQERKSIGSKLIFDSSLPFSSINSEEASVYYNFFKKLQLHHVDSGLVVVNKLEKLNGLLMSFMFNLNGKLQRCVYGDKEIFWLGQLYAGQDYSINPVDGGIIGPVIEQSVNDDGGPSRNYYICSAQIAHSDSKNQLLWINGGLKTCKFSNSAADDFNKEPEYFKSRYKEAAELQRLYDAPLNVEGLIIPDVSVNPWIQIKECSNYMYCAYAKGEKQANSKIDLGRVIRFTSEKSEYINGISRIWNAS</sequence>
<evidence type="ECO:0000256" key="1">
    <source>
        <dbReference type="ARBA" id="ARBA00004606"/>
    </source>
</evidence>
<keyword evidence="7" id="KW-1133">Transmembrane helix</keyword>
<evidence type="ECO:0000313" key="10">
    <source>
        <dbReference type="EMBL" id="CAI4039741.1"/>
    </source>
</evidence>
<keyword evidence="8" id="KW-0472">Membrane</keyword>
<organism evidence="10 11">
    <name type="scientific">Saccharomyces mikatae IFO 1815</name>
    <dbReference type="NCBI Taxonomy" id="226126"/>
    <lineage>
        <taxon>Eukaryota</taxon>
        <taxon>Fungi</taxon>
        <taxon>Dikarya</taxon>
        <taxon>Ascomycota</taxon>
        <taxon>Saccharomycotina</taxon>
        <taxon>Saccharomycetes</taxon>
        <taxon>Saccharomycetales</taxon>
        <taxon>Saccharomycetaceae</taxon>
        <taxon>Saccharomyces</taxon>
    </lineage>
</organism>
<gene>
    <name evidence="10" type="primary">SMKI09G1510</name>
    <name evidence="10" type="ORF">SMKI_09G1510</name>
</gene>
<evidence type="ECO:0000256" key="9">
    <source>
        <dbReference type="ARBA" id="ARBA00023180"/>
    </source>
</evidence>
<comment type="subcellular location">
    <subcellularLocation>
        <location evidence="1">Membrane</location>
        <topology evidence="1">Single-pass type II membrane protein</topology>
    </subcellularLocation>
</comment>
<evidence type="ECO:0000256" key="3">
    <source>
        <dbReference type="ARBA" id="ARBA00022676"/>
    </source>
</evidence>
<dbReference type="GO" id="GO:0005794">
    <property type="term" value="C:Golgi apparatus"/>
    <property type="evidence" value="ECO:0007669"/>
    <property type="project" value="TreeGrafter"/>
</dbReference>
<reference evidence="10" key="1">
    <citation type="submission" date="2022-10" db="EMBL/GenBank/DDBJ databases">
        <authorList>
            <person name="Byrne P K."/>
        </authorList>
    </citation>
    <scope>NUCLEOTIDE SEQUENCE</scope>
    <source>
        <strain evidence="10">IFO1815</strain>
    </source>
</reference>
<dbReference type="EMBL" id="OX365765">
    <property type="protein sequence ID" value="CAI4039741.1"/>
    <property type="molecule type" value="Genomic_DNA"/>
</dbReference>
<evidence type="ECO:0000256" key="2">
    <source>
        <dbReference type="ARBA" id="ARBA00009105"/>
    </source>
</evidence>
<evidence type="ECO:0000256" key="8">
    <source>
        <dbReference type="ARBA" id="ARBA00023136"/>
    </source>
</evidence>
<dbReference type="PANTHER" id="PTHR31392">
    <property type="entry name" value="ALPHA-1,3-MANNOSYLTRANSFERASE MNN1-RELATED"/>
    <property type="match status" value="1"/>
</dbReference>
<keyword evidence="6" id="KW-0735">Signal-anchor</keyword>
<dbReference type="GO" id="GO:0006493">
    <property type="term" value="P:protein O-linked glycosylation"/>
    <property type="evidence" value="ECO:0007669"/>
    <property type="project" value="TreeGrafter"/>
</dbReference>
<dbReference type="AlphaFoldDB" id="A0AA35J1H5"/>
<accession>A0AA35J1H5</accession>
<proteinExistence type="inferred from homology"/>
<dbReference type="GO" id="GO:0000033">
    <property type="term" value="F:alpha-1,3-mannosyltransferase activity"/>
    <property type="evidence" value="ECO:0007669"/>
    <property type="project" value="TreeGrafter"/>
</dbReference>
<evidence type="ECO:0000256" key="6">
    <source>
        <dbReference type="ARBA" id="ARBA00022968"/>
    </source>
</evidence>
<keyword evidence="11" id="KW-1185">Reference proteome</keyword>
<keyword evidence="9" id="KW-0325">Glycoprotein</keyword>
<evidence type="ECO:0008006" key="12">
    <source>
        <dbReference type="Google" id="ProtNLM"/>
    </source>
</evidence>
<evidence type="ECO:0000313" key="11">
    <source>
        <dbReference type="Proteomes" id="UP001161438"/>
    </source>
</evidence>
<dbReference type="InterPro" id="IPR029044">
    <property type="entry name" value="Nucleotide-diphossugar_trans"/>
</dbReference>
<evidence type="ECO:0000256" key="4">
    <source>
        <dbReference type="ARBA" id="ARBA00022679"/>
    </source>
</evidence>
<dbReference type="GeneID" id="80918952"/>
<evidence type="ECO:0000256" key="5">
    <source>
        <dbReference type="ARBA" id="ARBA00022692"/>
    </source>
</evidence>
<dbReference type="PANTHER" id="PTHR31392:SF1">
    <property type="entry name" value="ALPHA-1,3-MANNOSYLTRANSFERASE MNN1-RELATED"/>
    <property type="match status" value="1"/>
</dbReference>
<dbReference type="InterPro" id="IPR022751">
    <property type="entry name" value="Alpha_mannosyltransferase"/>
</dbReference>
<name>A0AA35J1H5_SACMI</name>
<keyword evidence="3" id="KW-0328">Glycosyltransferase</keyword>